<dbReference type="PANTHER" id="PTHR20935:SF0">
    <property type="entry name" value="SERINE_THREONINE-PROTEIN PHOSPHATASE PGAM5, MITOCHONDRIAL"/>
    <property type="match status" value="1"/>
</dbReference>
<evidence type="ECO:0000256" key="7">
    <source>
        <dbReference type="ARBA" id="ARBA00038605"/>
    </source>
</evidence>
<evidence type="ECO:0000256" key="10">
    <source>
        <dbReference type="ARBA" id="ARBA00042520"/>
    </source>
</evidence>
<keyword evidence="4" id="KW-0496">Mitochondrion</keyword>
<evidence type="ECO:0000256" key="3">
    <source>
        <dbReference type="ARBA" id="ARBA00013081"/>
    </source>
</evidence>
<evidence type="ECO:0000313" key="15">
    <source>
        <dbReference type="RefSeq" id="XP_022254598.1"/>
    </source>
</evidence>
<proteinExistence type="inferred from homology"/>
<gene>
    <name evidence="14 15 16 17" type="primary">LOC106470285</name>
</gene>
<dbReference type="EC" id="3.1.3.16" evidence="3"/>
<dbReference type="InterPro" id="IPR013078">
    <property type="entry name" value="His_Pase_superF_clade-1"/>
</dbReference>
<dbReference type="RefSeq" id="XP_022254599.1">
    <property type="nucleotide sequence ID" value="XM_022398891.1"/>
</dbReference>
<keyword evidence="4" id="KW-1000">Mitochondrion outer membrane</keyword>
<dbReference type="RefSeq" id="XP_022254598.1">
    <property type="nucleotide sequence ID" value="XM_022398890.1"/>
</dbReference>
<dbReference type="RefSeq" id="XP_013786285.1">
    <property type="nucleotide sequence ID" value="XM_013930831.2"/>
</dbReference>
<evidence type="ECO:0000256" key="12">
    <source>
        <dbReference type="ARBA" id="ARBA00048336"/>
    </source>
</evidence>
<dbReference type="SUPFAM" id="SSF53254">
    <property type="entry name" value="Phosphoglycerate mutase-like"/>
    <property type="match status" value="1"/>
</dbReference>
<comment type="catalytic activity">
    <reaction evidence="11">
        <text>O-phospho-L-seryl-[protein] + H2O = L-seryl-[protein] + phosphate</text>
        <dbReference type="Rhea" id="RHEA:20629"/>
        <dbReference type="Rhea" id="RHEA-COMP:9863"/>
        <dbReference type="Rhea" id="RHEA-COMP:11604"/>
        <dbReference type="ChEBI" id="CHEBI:15377"/>
        <dbReference type="ChEBI" id="CHEBI:29999"/>
        <dbReference type="ChEBI" id="CHEBI:43474"/>
        <dbReference type="ChEBI" id="CHEBI:83421"/>
        <dbReference type="EC" id="3.1.3.16"/>
    </reaction>
</comment>
<evidence type="ECO:0000313" key="16">
    <source>
        <dbReference type="RefSeq" id="XP_022254599.1"/>
    </source>
</evidence>
<keyword evidence="4" id="KW-0472">Membrane</keyword>
<comment type="similarity">
    <text evidence="2">Belongs to the phosphoglycerate mutase family. BPG-dependent PGAM subfamily.</text>
</comment>
<keyword evidence="5" id="KW-0378">Hydrolase</keyword>
<evidence type="ECO:0000256" key="2">
    <source>
        <dbReference type="ARBA" id="ARBA00006717"/>
    </source>
</evidence>
<dbReference type="SMART" id="SM00855">
    <property type="entry name" value="PGAM"/>
    <property type="match status" value="1"/>
</dbReference>
<comment type="function">
    <text evidence="6">Displays phosphatase activity for serine/threonine residues, and dephosphorylates and activates Pk92B kinase. Has apparently no phosphoglycerate mutase activity.</text>
</comment>
<dbReference type="InterPro" id="IPR051021">
    <property type="entry name" value="Mito_Ser/Thr_phosphatase"/>
</dbReference>
<evidence type="ECO:0000256" key="6">
    <source>
        <dbReference type="ARBA" id="ARBA00037234"/>
    </source>
</evidence>
<evidence type="ECO:0000256" key="4">
    <source>
        <dbReference type="ARBA" id="ARBA00022787"/>
    </source>
</evidence>
<name>A0ABM1TFE2_LIMPO</name>
<sequence length="277" mass="31692">MVGIFGRQLFFGIAGSGVSAGFLWGIFEEKQQANTLLKNNPDLFVKWDFNWDRRDPHSLVKPPKNGDPLEQNRYNDQLVKATPKASRHLILIRHGQYVMASEDYERKLTELGKEQADIVGKRIKNLGFPFTRIIQSSMLRALETSELIQKHVQGVRVETCDFIREGAPIPPEPPVGHWRPEAQQFYQDGARIEAAFRKYFHRASPDQEKDSYDVLVCHANVIRYFVCRALQLPPEAWLRFSLHNCSISWIVIQPSGRVVAYTVGDIGHMPTDKMSTS</sequence>
<evidence type="ECO:0000313" key="17">
    <source>
        <dbReference type="RefSeq" id="XP_022254600.1"/>
    </source>
</evidence>
<dbReference type="PANTHER" id="PTHR20935">
    <property type="entry name" value="PHOSPHOGLYCERATE MUTASE-RELATED"/>
    <property type="match status" value="1"/>
</dbReference>
<comment type="subunit">
    <text evidence="7">Interacts with Pk92B/ASK1.</text>
</comment>
<reference evidence="14 15" key="1">
    <citation type="submission" date="2025-05" db="UniProtKB">
        <authorList>
            <consortium name="RefSeq"/>
        </authorList>
    </citation>
    <scope>IDENTIFICATION</scope>
    <source>
        <tissue evidence="14 15">Muscle</tissue>
    </source>
</reference>
<accession>A0ABM1TFE2</accession>
<evidence type="ECO:0000256" key="9">
    <source>
        <dbReference type="ARBA" id="ARBA00040722"/>
    </source>
</evidence>
<dbReference type="InterPro" id="IPR029033">
    <property type="entry name" value="His_PPase_superfam"/>
</dbReference>
<dbReference type="Gene3D" id="3.40.50.1240">
    <property type="entry name" value="Phosphoglycerate mutase-like"/>
    <property type="match status" value="1"/>
</dbReference>
<comment type="catalytic activity">
    <reaction evidence="12">
        <text>O-phospho-L-threonyl-[protein] + H2O = L-threonyl-[protein] + phosphate</text>
        <dbReference type="Rhea" id="RHEA:47004"/>
        <dbReference type="Rhea" id="RHEA-COMP:11060"/>
        <dbReference type="Rhea" id="RHEA-COMP:11605"/>
        <dbReference type="ChEBI" id="CHEBI:15377"/>
        <dbReference type="ChEBI" id="CHEBI:30013"/>
        <dbReference type="ChEBI" id="CHEBI:43474"/>
        <dbReference type="ChEBI" id="CHEBI:61977"/>
        <dbReference type="EC" id="3.1.3.16"/>
    </reaction>
</comment>
<evidence type="ECO:0000256" key="8">
    <source>
        <dbReference type="ARBA" id="ARBA00039765"/>
    </source>
</evidence>
<dbReference type="CDD" id="cd07067">
    <property type="entry name" value="HP_PGM_like"/>
    <property type="match status" value="1"/>
</dbReference>
<evidence type="ECO:0000256" key="1">
    <source>
        <dbReference type="ARBA" id="ARBA00004294"/>
    </source>
</evidence>
<evidence type="ECO:0000256" key="11">
    <source>
        <dbReference type="ARBA" id="ARBA00047761"/>
    </source>
</evidence>
<dbReference type="GeneID" id="106470285"/>
<dbReference type="Proteomes" id="UP000694941">
    <property type="component" value="Unplaced"/>
</dbReference>
<dbReference type="RefSeq" id="XP_022254600.1">
    <property type="nucleotide sequence ID" value="XM_022398892.1"/>
</dbReference>
<evidence type="ECO:0000256" key="5">
    <source>
        <dbReference type="ARBA" id="ARBA00022801"/>
    </source>
</evidence>
<evidence type="ECO:0000313" key="13">
    <source>
        <dbReference type="Proteomes" id="UP000694941"/>
    </source>
</evidence>
<protein>
    <recommendedName>
        <fullName evidence="8">Serine/threonine-protein phosphatase PGAM5, mitochondrial</fullName>
        <ecNumber evidence="3">3.1.3.16</ecNumber>
    </recommendedName>
    <alternativeName>
        <fullName evidence="10">Phosphoglycerate mutase family member 5 homolog</fullName>
    </alternativeName>
    <alternativeName>
        <fullName evidence="9">Serine/threonine-protein phosphatase Pgam5, mitochondrial</fullName>
    </alternativeName>
</protein>
<organism evidence="13 15">
    <name type="scientific">Limulus polyphemus</name>
    <name type="common">Atlantic horseshoe crab</name>
    <dbReference type="NCBI Taxonomy" id="6850"/>
    <lineage>
        <taxon>Eukaryota</taxon>
        <taxon>Metazoa</taxon>
        <taxon>Ecdysozoa</taxon>
        <taxon>Arthropoda</taxon>
        <taxon>Chelicerata</taxon>
        <taxon>Merostomata</taxon>
        <taxon>Xiphosura</taxon>
        <taxon>Limulidae</taxon>
        <taxon>Limulus</taxon>
    </lineage>
</organism>
<evidence type="ECO:0000313" key="14">
    <source>
        <dbReference type="RefSeq" id="XP_013786285.1"/>
    </source>
</evidence>
<dbReference type="Pfam" id="PF00300">
    <property type="entry name" value="His_Phos_1"/>
    <property type="match status" value="2"/>
</dbReference>
<keyword evidence="13" id="KW-1185">Reference proteome</keyword>
<comment type="subcellular location">
    <subcellularLocation>
        <location evidence="1">Mitochondrion outer membrane</location>
    </subcellularLocation>
</comment>